<organism evidence="1 2">
    <name type="scientific">Drosophila suzukii</name>
    <name type="common">Spotted-wing drosophila fruit fly</name>
    <dbReference type="NCBI Taxonomy" id="28584"/>
    <lineage>
        <taxon>Eukaryota</taxon>
        <taxon>Metazoa</taxon>
        <taxon>Ecdysozoa</taxon>
        <taxon>Arthropoda</taxon>
        <taxon>Hexapoda</taxon>
        <taxon>Insecta</taxon>
        <taxon>Pterygota</taxon>
        <taxon>Neoptera</taxon>
        <taxon>Endopterygota</taxon>
        <taxon>Diptera</taxon>
        <taxon>Brachycera</taxon>
        <taxon>Muscomorpha</taxon>
        <taxon>Ephydroidea</taxon>
        <taxon>Drosophilidae</taxon>
        <taxon>Drosophila</taxon>
        <taxon>Sophophora</taxon>
    </lineage>
</organism>
<evidence type="ECO:0000313" key="1">
    <source>
        <dbReference type="Proteomes" id="UP001652628"/>
    </source>
</evidence>
<name>A0ABM4TUE4_DROSZ</name>
<accession>A0ABM4TUE4</accession>
<keyword evidence="1" id="KW-1185">Reference proteome</keyword>
<dbReference type="Proteomes" id="UP001652628">
    <property type="component" value="Chromosome X"/>
</dbReference>
<reference evidence="2" key="1">
    <citation type="submission" date="2025-08" db="UniProtKB">
        <authorList>
            <consortium name="RefSeq"/>
        </authorList>
    </citation>
    <scope>IDENTIFICATION</scope>
</reference>
<evidence type="ECO:0000313" key="2">
    <source>
        <dbReference type="RefSeq" id="XP_070853596.1"/>
    </source>
</evidence>
<dbReference type="RefSeq" id="XP_070853596.1">
    <property type="nucleotide sequence ID" value="XM_070997495.1"/>
</dbReference>
<proteinExistence type="predicted"/>
<gene>
    <name evidence="2" type="primary">LOC118878363</name>
</gene>
<sequence>MDGKKSGMATCNPVYKFQKADVIRFGAREWNNLPLQEKDRFKNMRFCGISPQDLIRFGDRL</sequence>
<protein>
    <submittedName>
        <fullName evidence="2">Uncharacterized protein isoform X4</fullName>
    </submittedName>
</protein>
<dbReference type="GeneID" id="118878363"/>